<dbReference type="InterPro" id="IPR016039">
    <property type="entry name" value="Thiolase-like"/>
</dbReference>
<evidence type="ECO:0000256" key="1">
    <source>
        <dbReference type="SAM" id="Phobius"/>
    </source>
</evidence>
<comment type="caution">
    <text evidence="2">The sequence shown here is derived from an EMBL/GenBank/DDBJ whole genome shotgun (WGS) entry which is preliminary data.</text>
</comment>
<sequence length="26" mass="2846">MKSDKVLLYGFGGGLTYAGLLIEWTL</sequence>
<feature type="transmembrane region" description="Helical" evidence="1">
    <location>
        <begin position="6"/>
        <end position="24"/>
    </location>
</feature>
<name>A0A6N7R5T2_9BACI</name>
<evidence type="ECO:0000313" key="3">
    <source>
        <dbReference type="Proteomes" id="UP000435187"/>
    </source>
</evidence>
<reference evidence="2 3" key="1">
    <citation type="submission" date="2019-10" db="EMBL/GenBank/DDBJ databases">
        <title>Gracilibacillus salitolerans sp. nov., a moderate halophile isolated from a saline soil in northwest China.</title>
        <authorList>
            <person name="Gan L."/>
        </authorList>
    </citation>
    <scope>NUCLEOTIDE SEQUENCE [LARGE SCALE GENOMIC DNA]</scope>
    <source>
        <strain evidence="2 3">TP2-8</strain>
    </source>
</reference>
<dbReference type="AlphaFoldDB" id="A0A6N7R5T2"/>
<gene>
    <name evidence="2" type="ORF">GH885_20145</name>
</gene>
<keyword evidence="1" id="KW-1133">Transmembrane helix</keyword>
<dbReference type="GO" id="GO:0016746">
    <property type="term" value="F:acyltransferase activity"/>
    <property type="evidence" value="ECO:0007669"/>
    <property type="project" value="InterPro"/>
</dbReference>
<keyword evidence="3" id="KW-1185">Reference proteome</keyword>
<keyword evidence="1" id="KW-0812">Transmembrane</keyword>
<protein>
    <recommendedName>
        <fullName evidence="4">Beta-ketoacyl-[acyl-carrier-protein] synthase III C-terminal domain-containing protein</fullName>
    </recommendedName>
</protein>
<dbReference type="SUPFAM" id="SSF53901">
    <property type="entry name" value="Thiolase-like"/>
    <property type="match status" value="1"/>
</dbReference>
<dbReference type="Proteomes" id="UP000435187">
    <property type="component" value="Unassembled WGS sequence"/>
</dbReference>
<organism evidence="2 3">
    <name type="scientific">Gracilibacillus thailandensis</name>
    <dbReference type="NCBI Taxonomy" id="563735"/>
    <lineage>
        <taxon>Bacteria</taxon>
        <taxon>Bacillati</taxon>
        <taxon>Bacillota</taxon>
        <taxon>Bacilli</taxon>
        <taxon>Bacillales</taxon>
        <taxon>Bacillaceae</taxon>
        <taxon>Gracilibacillus</taxon>
    </lineage>
</organism>
<keyword evidence="1" id="KW-0472">Membrane</keyword>
<dbReference type="RefSeq" id="WP_083939035.1">
    <property type="nucleotide sequence ID" value="NZ_JBHUMW010000004.1"/>
</dbReference>
<evidence type="ECO:0000313" key="2">
    <source>
        <dbReference type="EMBL" id="MRI68621.1"/>
    </source>
</evidence>
<accession>A0A6N7R5T2</accession>
<evidence type="ECO:0008006" key="4">
    <source>
        <dbReference type="Google" id="ProtNLM"/>
    </source>
</evidence>
<proteinExistence type="predicted"/>
<dbReference type="EMBL" id="WJEE01000081">
    <property type="protein sequence ID" value="MRI68621.1"/>
    <property type="molecule type" value="Genomic_DNA"/>
</dbReference>